<dbReference type="OrthoDB" id="9812537at2"/>
<accession>A0A377FYA1</accession>
<name>A0A377FYA1_9BACL</name>
<proteinExistence type="predicted"/>
<dbReference type="InterPro" id="IPR005135">
    <property type="entry name" value="Endo/exonuclease/phosphatase"/>
</dbReference>
<reference evidence="3 4" key="1">
    <citation type="submission" date="2018-06" db="EMBL/GenBank/DDBJ databases">
        <authorList>
            <consortium name="Pathogen Informatics"/>
            <person name="Doyle S."/>
        </authorList>
    </citation>
    <scope>NUCLEOTIDE SEQUENCE [LARGE SCALE GENOMIC DNA]</scope>
    <source>
        <strain evidence="3 4">NCTC13163</strain>
    </source>
</reference>
<keyword evidence="1" id="KW-0378">Hydrolase</keyword>
<evidence type="ECO:0000313" key="3">
    <source>
        <dbReference type="EMBL" id="STO09405.1"/>
    </source>
</evidence>
<feature type="domain" description="Endonuclease/exonuclease/phosphatase" evidence="2">
    <location>
        <begin position="19"/>
        <end position="253"/>
    </location>
</feature>
<dbReference type="InterPro" id="IPR036691">
    <property type="entry name" value="Endo/exonu/phosph_ase_sf"/>
</dbReference>
<dbReference type="AlphaFoldDB" id="A0A377FYA1"/>
<dbReference type="RefSeq" id="WP_029333819.1">
    <property type="nucleotide sequence ID" value="NZ_UGGP01000001.1"/>
</dbReference>
<dbReference type="EMBL" id="UGGP01000001">
    <property type="protein sequence ID" value="STO09405.1"/>
    <property type="molecule type" value="Genomic_DNA"/>
</dbReference>
<evidence type="ECO:0000256" key="1">
    <source>
        <dbReference type="ARBA" id="ARBA00022801"/>
    </source>
</evidence>
<dbReference type="Proteomes" id="UP000254060">
    <property type="component" value="Unassembled WGS sequence"/>
</dbReference>
<evidence type="ECO:0000259" key="2">
    <source>
        <dbReference type="Pfam" id="PF03372"/>
    </source>
</evidence>
<dbReference type="GO" id="GO:0016787">
    <property type="term" value="F:hydrolase activity"/>
    <property type="evidence" value="ECO:0007669"/>
    <property type="project" value="UniProtKB-KW"/>
</dbReference>
<organism evidence="3 4">
    <name type="scientific">Exiguobacterium aurantiacum</name>
    <dbReference type="NCBI Taxonomy" id="33987"/>
    <lineage>
        <taxon>Bacteria</taxon>
        <taxon>Bacillati</taxon>
        <taxon>Bacillota</taxon>
        <taxon>Bacilli</taxon>
        <taxon>Bacillales</taxon>
        <taxon>Bacillales Family XII. Incertae Sedis</taxon>
        <taxon>Exiguobacterium</taxon>
    </lineage>
</organism>
<dbReference type="SUPFAM" id="SSF56219">
    <property type="entry name" value="DNase I-like"/>
    <property type="match status" value="1"/>
</dbReference>
<sequence>MNILTLNCHAWLEDRQQEKIDFIVERIASEEYDIIALQEVNQHKEAPIVDGIVRENNFAHVLVERLKEVGVTYHMTWDFAHYGYDVYEEGVAILSRTPFLSTESFFVSKTTDPNNYKSRKIVKAMVDGFDAPTAVYSCHLGWWHDEEEPVRHQLDELLRRVEDDDRALLLGDFNNDAFIRGEGYDYLMDHGLQDLFTLATEREGDATVQGKIAGWDENKQALRIDLMLTNAPIHVSRHAVVFNGENGPIVSDHAGVEATAFWR</sequence>
<protein>
    <submittedName>
        <fullName evidence="3">Uncharacterized protein conserved in bacteria</fullName>
    </submittedName>
</protein>
<dbReference type="SMR" id="A0A377FYA1"/>
<evidence type="ECO:0000313" key="4">
    <source>
        <dbReference type="Proteomes" id="UP000254060"/>
    </source>
</evidence>
<dbReference type="PANTHER" id="PTHR15822:SF23">
    <property type="entry name" value="ENDONUCLEASE_EXONUCLEASE_PHOSPHATASE FAMILY PROTEIN"/>
    <property type="match status" value="1"/>
</dbReference>
<dbReference type="STRING" id="1397694.GCA_000702585_00264"/>
<dbReference type="Gene3D" id="3.60.10.10">
    <property type="entry name" value="Endonuclease/exonuclease/phosphatase"/>
    <property type="match status" value="1"/>
</dbReference>
<dbReference type="InterPro" id="IPR051547">
    <property type="entry name" value="TDP2-like"/>
</dbReference>
<dbReference type="CDD" id="cd09079">
    <property type="entry name" value="RgfB-like"/>
    <property type="match status" value="1"/>
</dbReference>
<gene>
    <name evidence="3" type="ORF">NCTC13163_02841</name>
</gene>
<dbReference type="Pfam" id="PF03372">
    <property type="entry name" value="Exo_endo_phos"/>
    <property type="match status" value="1"/>
</dbReference>
<dbReference type="PANTHER" id="PTHR15822">
    <property type="entry name" value="TRAF AND TNF RECEPTOR-ASSOCIATED PROTEIN"/>
    <property type="match status" value="1"/>
</dbReference>